<accession>A0A8C4QZM5</accession>
<reference evidence="2" key="1">
    <citation type="submission" date="2025-08" db="UniProtKB">
        <authorList>
            <consortium name="Ensembl"/>
        </authorList>
    </citation>
    <scope>IDENTIFICATION</scope>
</reference>
<evidence type="ECO:0000256" key="1">
    <source>
        <dbReference type="SAM" id="MobiDB-lite"/>
    </source>
</evidence>
<feature type="compositionally biased region" description="Basic and acidic residues" evidence="1">
    <location>
        <begin position="101"/>
        <end position="117"/>
    </location>
</feature>
<feature type="compositionally biased region" description="Acidic residues" evidence="1">
    <location>
        <begin position="167"/>
        <end position="179"/>
    </location>
</feature>
<keyword evidence="3" id="KW-1185">Reference proteome</keyword>
<reference evidence="2" key="2">
    <citation type="submission" date="2025-09" db="UniProtKB">
        <authorList>
            <consortium name="Ensembl"/>
        </authorList>
    </citation>
    <scope>IDENTIFICATION</scope>
</reference>
<evidence type="ECO:0000313" key="3">
    <source>
        <dbReference type="Proteomes" id="UP000694388"/>
    </source>
</evidence>
<feature type="compositionally biased region" description="Acidic residues" evidence="1">
    <location>
        <begin position="326"/>
        <end position="335"/>
    </location>
</feature>
<sequence>MADTKIMEKFVRNLLRRTKDISSLSQKSVRDQYLVHIGREELSTSERDILKQMVKRILLEQNGDSSEDEPLSKVVEKGREDAGDGRLKEGVRNLQGRAGKRVRDDGGEKAEDEVPKDVKKRKSSQSDSSPNDSSSERSTKILSPGNHNTDRQKTRNPKRGRSKDVETGSEEENEEYDDINGDRDKKNHPQRPHEGDSEGDACNENDIVSSKESERDSREQSKTRSKHQQKKKRRVGGENMERGRKKCHNIDGSEKGGNETSQELKQPEDVESDSADEEVSQGGSNEKKSEGVEDAFEMQEQCKSESSLESGMDSGAEKKKSGKEDSESDGYEENDGSSRKRQHTQKKGKTNTQTMIQKSGHKKGTKSKGEGNGKEKRGTKEWR</sequence>
<feature type="compositionally biased region" description="Basic and acidic residues" evidence="1">
    <location>
        <begin position="367"/>
        <end position="383"/>
    </location>
</feature>
<organism evidence="2 3">
    <name type="scientific">Eptatretus burgeri</name>
    <name type="common">Inshore hagfish</name>
    <dbReference type="NCBI Taxonomy" id="7764"/>
    <lineage>
        <taxon>Eukaryota</taxon>
        <taxon>Metazoa</taxon>
        <taxon>Chordata</taxon>
        <taxon>Craniata</taxon>
        <taxon>Vertebrata</taxon>
        <taxon>Cyclostomata</taxon>
        <taxon>Myxini</taxon>
        <taxon>Myxiniformes</taxon>
        <taxon>Myxinidae</taxon>
        <taxon>Eptatretinae</taxon>
        <taxon>Eptatretus</taxon>
    </lineage>
</organism>
<feature type="region of interest" description="Disordered" evidence="1">
    <location>
        <begin position="60"/>
        <end position="383"/>
    </location>
</feature>
<dbReference type="Ensembl" id="ENSEBUT00000022524.1">
    <property type="protein sequence ID" value="ENSEBUP00000021947.1"/>
    <property type="gene ID" value="ENSEBUG00000013543.1"/>
</dbReference>
<feature type="compositionally biased region" description="Basic and acidic residues" evidence="1">
    <location>
        <begin position="315"/>
        <end position="325"/>
    </location>
</feature>
<feature type="compositionally biased region" description="Acidic residues" evidence="1">
    <location>
        <begin position="269"/>
        <end position="279"/>
    </location>
</feature>
<feature type="compositionally biased region" description="Basic and acidic residues" evidence="1">
    <location>
        <begin position="235"/>
        <end position="257"/>
    </location>
</feature>
<feature type="compositionally biased region" description="Basic residues" evidence="1">
    <location>
        <begin position="339"/>
        <end position="349"/>
    </location>
</feature>
<feature type="compositionally biased region" description="Basic and acidic residues" evidence="1">
    <location>
        <begin position="209"/>
        <end position="222"/>
    </location>
</feature>
<evidence type="ECO:0000313" key="2">
    <source>
        <dbReference type="Ensembl" id="ENSEBUP00000021947.1"/>
    </source>
</evidence>
<feature type="compositionally biased region" description="Basic and acidic residues" evidence="1">
    <location>
        <begin position="180"/>
        <end position="196"/>
    </location>
</feature>
<dbReference type="Proteomes" id="UP000694388">
    <property type="component" value="Unplaced"/>
</dbReference>
<name>A0A8C4QZM5_EPTBU</name>
<feature type="compositionally biased region" description="Basic residues" evidence="1">
    <location>
        <begin position="223"/>
        <end position="234"/>
    </location>
</feature>
<dbReference type="AlphaFoldDB" id="A0A8C4QZM5"/>
<proteinExistence type="predicted"/>
<feature type="compositionally biased region" description="Basic and acidic residues" evidence="1">
    <location>
        <begin position="70"/>
        <end position="91"/>
    </location>
</feature>
<dbReference type="OMA" id="NCKSNTA"/>
<protein>
    <submittedName>
        <fullName evidence="2">Uncharacterized protein</fullName>
    </submittedName>
</protein>